<accession>A0A8S9USZ6</accession>
<proteinExistence type="predicted"/>
<feature type="non-terminal residue" evidence="1">
    <location>
        <position position="259"/>
    </location>
</feature>
<dbReference type="AlphaFoldDB" id="A0A8S9USZ6"/>
<name>A0A8S9USZ6_PHYIN</name>
<feature type="non-terminal residue" evidence="1">
    <location>
        <position position="1"/>
    </location>
</feature>
<protein>
    <submittedName>
        <fullName evidence="1">Uncharacterized protein</fullName>
    </submittedName>
</protein>
<comment type="caution">
    <text evidence="1">The sequence shown here is derived from an EMBL/GenBank/DDBJ whole genome shotgun (WGS) entry which is preliminary data.</text>
</comment>
<evidence type="ECO:0000313" key="2">
    <source>
        <dbReference type="Proteomes" id="UP000704712"/>
    </source>
</evidence>
<dbReference type="Proteomes" id="UP000704712">
    <property type="component" value="Unassembled WGS sequence"/>
</dbReference>
<reference evidence="1" key="1">
    <citation type="submission" date="2020-03" db="EMBL/GenBank/DDBJ databases">
        <title>Hybrid Assembly of Korean Phytophthora infestans isolates.</title>
        <authorList>
            <person name="Prokchorchik M."/>
            <person name="Lee Y."/>
            <person name="Seo J."/>
            <person name="Cho J.-H."/>
            <person name="Park Y.-E."/>
            <person name="Jang D.-C."/>
            <person name="Im J.-S."/>
            <person name="Choi J.-G."/>
            <person name="Park H.-J."/>
            <person name="Lee G.-B."/>
            <person name="Lee Y.-G."/>
            <person name="Hong S.-Y."/>
            <person name="Cho K."/>
            <person name="Sohn K.H."/>
        </authorList>
    </citation>
    <scope>NUCLEOTIDE SEQUENCE</scope>
    <source>
        <strain evidence="1">KR_2_A2</strain>
    </source>
</reference>
<sequence length="259" mass="29574">PYELTSWNDLMKLKADSKNWVRGYCGEAVHWPTTEVDVQKAAVLSEKFDLFETTHKTIYKGMNPALDAAAKKDLDIVMAKYVTLKVYEWSLGKWRLVDALSFSSVCSTRSTEALKLFYCSNSSGTEDFIRRITSYTRPLTIRRPNLLVELAWNDLYIQDVKYLWGEMALLSDAGGAVEVLNMLLDMGRISLQPVDKAFETPVESEGLVLFLQPNIHTYEETTPVNVLHGNEQMYPMRLSVRRLVKHVRLDAPSATCRIR</sequence>
<organism evidence="1 2">
    <name type="scientific">Phytophthora infestans</name>
    <name type="common">Potato late blight agent</name>
    <name type="synonym">Botrytis infestans</name>
    <dbReference type="NCBI Taxonomy" id="4787"/>
    <lineage>
        <taxon>Eukaryota</taxon>
        <taxon>Sar</taxon>
        <taxon>Stramenopiles</taxon>
        <taxon>Oomycota</taxon>
        <taxon>Peronosporomycetes</taxon>
        <taxon>Peronosporales</taxon>
        <taxon>Peronosporaceae</taxon>
        <taxon>Phytophthora</taxon>
    </lineage>
</organism>
<gene>
    <name evidence="1" type="ORF">GN958_ATG06926</name>
</gene>
<evidence type="ECO:0000313" key="1">
    <source>
        <dbReference type="EMBL" id="KAF4143840.1"/>
    </source>
</evidence>
<dbReference type="EMBL" id="JAACNO010000947">
    <property type="protein sequence ID" value="KAF4143840.1"/>
    <property type="molecule type" value="Genomic_DNA"/>
</dbReference>